<dbReference type="PIRSF" id="PIRSF003078">
    <property type="entry name" value="GidB"/>
    <property type="match status" value="1"/>
</dbReference>
<dbReference type="NCBIfam" id="TIGR00138">
    <property type="entry name" value="rsmG_gidB"/>
    <property type="match status" value="1"/>
</dbReference>
<dbReference type="AlphaFoldDB" id="A0A094Q6T5"/>
<dbReference type="InterPro" id="IPR003682">
    <property type="entry name" value="rRNA_ssu_MeTfrase_G"/>
</dbReference>
<accession>A0A094Q6T5</accession>
<dbReference type="PANTHER" id="PTHR31760">
    <property type="entry name" value="S-ADENOSYL-L-METHIONINE-DEPENDENT METHYLTRANSFERASES SUPERFAMILY PROTEIN"/>
    <property type="match status" value="1"/>
</dbReference>
<dbReference type="HAMAP" id="MF_00074">
    <property type="entry name" value="16SrRNA_methyltr_G"/>
    <property type="match status" value="1"/>
</dbReference>
<dbReference type="PANTHER" id="PTHR31760:SF0">
    <property type="entry name" value="S-ADENOSYL-L-METHIONINE-DEPENDENT METHYLTRANSFERASES SUPERFAMILY PROTEIN"/>
    <property type="match status" value="1"/>
</dbReference>
<evidence type="ECO:0000256" key="3">
    <source>
        <dbReference type="ARBA" id="ARBA00022679"/>
    </source>
</evidence>
<evidence type="ECO:0000313" key="4">
    <source>
        <dbReference type="EMBL" id="CAB4640419.1"/>
    </source>
</evidence>
<dbReference type="GO" id="GO:0070043">
    <property type="term" value="F:rRNA (guanine-N7-)-methyltransferase activity"/>
    <property type="evidence" value="ECO:0007669"/>
    <property type="project" value="TreeGrafter"/>
</dbReference>
<protein>
    <submittedName>
        <fullName evidence="4">Unannotated protein</fullName>
    </submittedName>
</protein>
<reference evidence="6" key="1">
    <citation type="submission" date="2014-06" db="EMBL/GenBank/DDBJ databases">
        <title>Key roles for freshwater Actinobacteria revealed by deep metagenomic sequencing.</title>
        <authorList>
            <person name="Ghai R."/>
            <person name="Mizuno C.M."/>
            <person name="Picazo A."/>
            <person name="Camacho A."/>
            <person name="Rodriguez-Valera F."/>
        </authorList>
    </citation>
    <scope>NUCLEOTIDE SEQUENCE</scope>
</reference>
<dbReference type="Gene3D" id="3.40.50.150">
    <property type="entry name" value="Vaccinia Virus protein VP39"/>
    <property type="match status" value="1"/>
</dbReference>
<evidence type="ECO:0000256" key="1">
    <source>
        <dbReference type="ARBA" id="ARBA00022490"/>
    </source>
</evidence>
<dbReference type="SUPFAM" id="SSF53335">
    <property type="entry name" value="S-adenosyl-L-methionine-dependent methyltransferases"/>
    <property type="match status" value="1"/>
</dbReference>
<gene>
    <name evidence="6" type="ORF">GM51_6015</name>
    <name evidence="4" type="ORF">UFOPK2171_00018</name>
    <name evidence="5" type="ORF">UFOPK2237_00577</name>
</gene>
<dbReference type="Pfam" id="PF02527">
    <property type="entry name" value="GidB"/>
    <property type="match status" value="1"/>
</dbReference>
<organism evidence="6">
    <name type="scientific">freshwater metagenome</name>
    <dbReference type="NCBI Taxonomy" id="449393"/>
    <lineage>
        <taxon>unclassified sequences</taxon>
        <taxon>metagenomes</taxon>
        <taxon>ecological metagenomes</taxon>
    </lineage>
</organism>
<evidence type="ECO:0000313" key="5">
    <source>
        <dbReference type="EMBL" id="CAB4652001.1"/>
    </source>
</evidence>
<name>A0A094Q6T5_9ZZZZ</name>
<dbReference type="EMBL" id="JNSL01000026">
    <property type="protein sequence ID" value="KGA19895.1"/>
    <property type="molecule type" value="Genomic_DNA"/>
</dbReference>
<dbReference type="InterPro" id="IPR029063">
    <property type="entry name" value="SAM-dependent_MTases_sf"/>
</dbReference>
<sequence length="198" mass="21229">MKEITEVYPDAAENLARFAHWLAGAGVERGFLGPREVDRIWDRHIANCAVVEELIPANSKVFDIGSGAGLPGLVLAIVRPDITMGLIEPLMRRSEFLKEVVTDLGLTDQVTVIRGRAEELKGHTAPVVTARAVAPLGKLLTWSLPLTTKGGQILAMKGSSAATEITDAKEILKGRKAEIVLCGEGVVDPQTTVVRVTT</sequence>
<dbReference type="GO" id="GO:0005829">
    <property type="term" value="C:cytosol"/>
    <property type="evidence" value="ECO:0007669"/>
    <property type="project" value="TreeGrafter"/>
</dbReference>
<reference evidence="4" key="2">
    <citation type="submission" date="2020-05" db="EMBL/GenBank/DDBJ databases">
        <authorList>
            <person name="Chiriac C."/>
            <person name="Salcher M."/>
            <person name="Ghai R."/>
            <person name="Kavagutti S V."/>
        </authorList>
    </citation>
    <scope>NUCLEOTIDE SEQUENCE</scope>
</reference>
<evidence type="ECO:0000313" key="6">
    <source>
        <dbReference type="EMBL" id="KGA19895.1"/>
    </source>
</evidence>
<evidence type="ECO:0000256" key="2">
    <source>
        <dbReference type="ARBA" id="ARBA00022552"/>
    </source>
</evidence>
<keyword evidence="2" id="KW-0698">rRNA processing</keyword>
<dbReference type="EMBL" id="CAEZWD010000001">
    <property type="protein sequence ID" value="CAB4640419.1"/>
    <property type="molecule type" value="Genomic_DNA"/>
</dbReference>
<proteinExistence type="inferred from homology"/>
<dbReference type="EMBL" id="CAEZWI010000054">
    <property type="protein sequence ID" value="CAB4652001.1"/>
    <property type="molecule type" value="Genomic_DNA"/>
</dbReference>
<keyword evidence="1" id="KW-0963">Cytoplasm</keyword>
<keyword evidence="3" id="KW-0808">Transferase</keyword>